<evidence type="ECO:0000313" key="10">
    <source>
        <dbReference type="Proteomes" id="UP001057998"/>
    </source>
</evidence>
<dbReference type="InterPro" id="IPR050348">
    <property type="entry name" value="Protein-Tyr_Phosphatase"/>
</dbReference>
<dbReference type="Pfam" id="PF00102">
    <property type="entry name" value="Y_phosphatase"/>
    <property type="match status" value="1"/>
</dbReference>
<keyword evidence="4" id="KW-0378">Hydrolase</keyword>
<evidence type="ECO:0000256" key="5">
    <source>
        <dbReference type="ARBA" id="ARBA00022912"/>
    </source>
</evidence>
<evidence type="ECO:0000313" key="9">
    <source>
        <dbReference type="EMBL" id="UTV30611.1"/>
    </source>
</evidence>
<dbReference type="SMART" id="SM00404">
    <property type="entry name" value="PTPc_motif"/>
    <property type="match status" value="1"/>
</dbReference>
<dbReference type="InterPro" id="IPR003546">
    <property type="entry name" value="Tyr_Pase_SptP/YopH"/>
</dbReference>
<comment type="subcellular location">
    <subcellularLocation>
        <location evidence="1">Secreted</location>
    </subcellularLocation>
</comment>
<name>A0ABY5GPE1_9GAMM</name>
<dbReference type="PANTHER" id="PTHR19134">
    <property type="entry name" value="RECEPTOR-TYPE TYROSINE-PROTEIN PHOSPHATASE"/>
    <property type="match status" value="1"/>
</dbReference>
<dbReference type="PANTHER" id="PTHR19134:SF449">
    <property type="entry name" value="TYROSINE-PROTEIN PHOSPHATASE 1"/>
    <property type="match status" value="1"/>
</dbReference>
<accession>A0ABY5GPE1</accession>
<sequence>MNTTRNNLNETALQLMAIRGGARCDTFNPERDRFNLGYCVDTRVRDGLNANRIAINQRHLAIASQYPFAHQLEAHFQMLVENRTPVLVVLASLTDMQNNELPDYFSQAATFGRIQTQSALHSTEALGDGIEAHHYQLTVAGYDATIEIPVIHVHNWPDHQTISPAATANLVTLIENITRDKIAFYESRRSRAVHESTKLLPVIHCRAGVGRTGQTIAAMAMRQDPNLPLHVITHDLRASRNDTMIQTPSQMETLLKMANA</sequence>
<evidence type="ECO:0000256" key="6">
    <source>
        <dbReference type="ARBA" id="ARBA00023026"/>
    </source>
</evidence>
<reference evidence="9" key="1">
    <citation type="submission" date="2022-07" db="EMBL/GenBank/DDBJ databases">
        <title>Genome sequencing of Photobacterium atrarenae GJH2-4.</title>
        <authorList>
            <person name="Park S.-J."/>
        </authorList>
    </citation>
    <scope>NUCLEOTIDE SEQUENCE</scope>
    <source>
        <strain evidence="9">GJH2-4</strain>
    </source>
</reference>
<dbReference type="RefSeq" id="WP_255391972.1">
    <property type="nucleotide sequence ID" value="NZ_CP101509.1"/>
</dbReference>
<dbReference type="EC" id="3.1.3.48" evidence="2"/>
<evidence type="ECO:0000259" key="7">
    <source>
        <dbReference type="PROSITE" id="PS50055"/>
    </source>
</evidence>
<dbReference type="PROSITE" id="PS50056">
    <property type="entry name" value="TYR_PHOSPHATASE_2"/>
    <property type="match status" value="1"/>
</dbReference>
<dbReference type="InterPro" id="IPR000387">
    <property type="entry name" value="Tyr_Pase_dom"/>
</dbReference>
<keyword evidence="10" id="KW-1185">Reference proteome</keyword>
<dbReference type="Proteomes" id="UP001057998">
    <property type="component" value="Chromosome 2"/>
</dbReference>
<evidence type="ECO:0000256" key="1">
    <source>
        <dbReference type="ARBA" id="ARBA00004613"/>
    </source>
</evidence>
<dbReference type="SMART" id="SM00194">
    <property type="entry name" value="PTPc"/>
    <property type="match status" value="1"/>
</dbReference>
<dbReference type="InterPro" id="IPR016130">
    <property type="entry name" value="Tyr_Pase_AS"/>
</dbReference>
<dbReference type="PROSITE" id="PS50055">
    <property type="entry name" value="TYR_PHOSPHATASE_PTP"/>
    <property type="match status" value="1"/>
</dbReference>
<protein>
    <recommendedName>
        <fullName evidence="2">protein-tyrosine-phosphatase</fullName>
        <ecNumber evidence="2">3.1.3.48</ecNumber>
    </recommendedName>
</protein>
<dbReference type="InterPro" id="IPR029021">
    <property type="entry name" value="Prot-tyrosine_phosphatase-like"/>
</dbReference>
<feature type="domain" description="Tyrosine-protein phosphatase" evidence="7">
    <location>
        <begin position="1"/>
        <end position="260"/>
    </location>
</feature>
<feature type="domain" description="Tyrosine specific protein phosphatases" evidence="8">
    <location>
        <begin position="168"/>
        <end position="251"/>
    </location>
</feature>
<keyword evidence="5" id="KW-0904">Protein phosphatase</keyword>
<dbReference type="EMBL" id="CP101509">
    <property type="protein sequence ID" value="UTV30611.1"/>
    <property type="molecule type" value="Genomic_DNA"/>
</dbReference>
<evidence type="ECO:0000256" key="3">
    <source>
        <dbReference type="ARBA" id="ARBA00022525"/>
    </source>
</evidence>
<organism evidence="9 10">
    <name type="scientific">Photobacterium atrarenae</name>
    <dbReference type="NCBI Taxonomy" id="865757"/>
    <lineage>
        <taxon>Bacteria</taxon>
        <taxon>Pseudomonadati</taxon>
        <taxon>Pseudomonadota</taxon>
        <taxon>Gammaproteobacteria</taxon>
        <taxon>Vibrionales</taxon>
        <taxon>Vibrionaceae</taxon>
        <taxon>Photobacterium</taxon>
    </lineage>
</organism>
<keyword evidence="6" id="KW-0843">Virulence</keyword>
<dbReference type="SUPFAM" id="SSF52799">
    <property type="entry name" value="(Phosphotyrosine protein) phosphatases II"/>
    <property type="match status" value="1"/>
</dbReference>
<evidence type="ECO:0000259" key="8">
    <source>
        <dbReference type="PROSITE" id="PS50056"/>
    </source>
</evidence>
<keyword evidence="3" id="KW-0964">Secreted</keyword>
<proteinExistence type="predicted"/>
<gene>
    <name evidence="9" type="ORF">NNL38_18785</name>
</gene>
<dbReference type="PROSITE" id="PS00383">
    <property type="entry name" value="TYR_PHOSPHATASE_1"/>
    <property type="match status" value="1"/>
</dbReference>
<evidence type="ECO:0000256" key="2">
    <source>
        <dbReference type="ARBA" id="ARBA00013064"/>
    </source>
</evidence>
<dbReference type="PRINTS" id="PR00700">
    <property type="entry name" value="PRTYPHPHTASE"/>
</dbReference>
<dbReference type="InterPro" id="IPR000242">
    <property type="entry name" value="PTP_cat"/>
</dbReference>
<evidence type="ECO:0000256" key="4">
    <source>
        <dbReference type="ARBA" id="ARBA00022801"/>
    </source>
</evidence>
<dbReference type="Gene3D" id="3.90.190.10">
    <property type="entry name" value="Protein tyrosine phosphatase superfamily"/>
    <property type="match status" value="1"/>
</dbReference>
<dbReference type="PRINTS" id="PR01371">
    <property type="entry name" value="BACYPHPHTASE"/>
</dbReference>
<dbReference type="InterPro" id="IPR003595">
    <property type="entry name" value="Tyr_Pase_cat"/>
</dbReference>